<dbReference type="RefSeq" id="XP_001354192.3">
    <property type="nucleotide sequence ID" value="XM_001354156.4"/>
</dbReference>
<feature type="domain" description="Ribosomal protein eL8/eL30/eS12/Gadd45" evidence="2">
    <location>
        <begin position="212"/>
        <end position="303"/>
    </location>
</feature>
<dbReference type="Gene3D" id="3.30.1330.30">
    <property type="match status" value="1"/>
</dbReference>
<dbReference type="PANTHER" id="PTHR13284:SF4">
    <property type="entry name" value="C2H2-TYPE DOMAIN-CONTAINING PROTEIN"/>
    <property type="match status" value="1"/>
</dbReference>
<dbReference type="Pfam" id="PF01248">
    <property type="entry name" value="Ribosomal_L7Ae"/>
    <property type="match status" value="1"/>
</dbReference>
<name>Q29FK4_DROPS</name>
<sequence length="325" mass="38285">MEKFGKMLRRSDKLNIIDHNTFHKIQKDEGETAPRLPRSSKYKNKHKKPQLQCPLLDFVVKSRQTQKQNKAKKLRRPHLTITKPLYEAKRKGKTRLNPKKKVTGLKMMICSYRRLKKQNMLNVPIPKYEEELRKKLDCLLLDTEVSKEREQKLEKLRAKEEHLQDKVHPIHSRRFRSYCDNSTRPQLKLLTTQLLKDLSRFQKRAYTKNEIKARAHPRFVLGIREALARLRIQKVKFLIMATDCEICPGERGLDETIDGLKDLCQQQKVPYCFSLLRRELSYALQKRAQISCVAILDYDGANVIFNDLLSELKEAKAEYKQMTAV</sequence>
<dbReference type="PANTHER" id="PTHR13284">
    <property type="entry name" value="GH01354P"/>
    <property type="match status" value="1"/>
</dbReference>
<feature type="compositionally biased region" description="Basic residues" evidence="1">
    <location>
        <begin position="38"/>
        <end position="49"/>
    </location>
</feature>
<dbReference type="InterPro" id="IPR004038">
    <property type="entry name" value="Ribosomal_eL8/eL30/eS12/Gad45"/>
</dbReference>
<dbReference type="GeneID" id="4814135"/>
<reference evidence="4" key="1">
    <citation type="submission" date="2025-08" db="UniProtKB">
        <authorList>
            <consortium name="RefSeq"/>
        </authorList>
    </citation>
    <scope>IDENTIFICATION</scope>
    <source>
        <strain evidence="4">MV-25-SWS-2005</strain>
        <tissue evidence="4">Whole body</tissue>
    </source>
</reference>
<dbReference type="GO" id="GO:0005739">
    <property type="term" value="C:mitochondrion"/>
    <property type="evidence" value="ECO:0007669"/>
    <property type="project" value="TreeGrafter"/>
</dbReference>
<evidence type="ECO:0000313" key="3">
    <source>
        <dbReference type="Proteomes" id="UP000001819"/>
    </source>
</evidence>
<dbReference type="GO" id="GO:0043021">
    <property type="term" value="F:ribonucleoprotein complex binding"/>
    <property type="evidence" value="ECO:0007669"/>
    <property type="project" value="TreeGrafter"/>
</dbReference>
<dbReference type="GO" id="GO:0003730">
    <property type="term" value="F:mRNA 3'-UTR binding"/>
    <property type="evidence" value="ECO:0007669"/>
    <property type="project" value="TreeGrafter"/>
</dbReference>
<organism evidence="3 4">
    <name type="scientific">Drosophila pseudoobscura pseudoobscura</name>
    <name type="common">Fruit fly</name>
    <dbReference type="NCBI Taxonomy" id="46245"/>
    <lineage>
        <taxon>Eukaryota</taxon>
        <taxon>Metazoa</taxon>
        <taxon>Ecdysozoa</taxon>
        <taxon>Arthropoda</taxon>
        <taxon>Hexapoda</taxon>
        <taxon>Insecta</taxon>
        <taxon>Pterygota</taxon>
        <taxon>Neoptera</taxon>
        <taxon>Endopterygota</taxon>
        <taxon>Diptera</taxon>
        <taxon>Brachycera</taxon>
        <taxon>Muscomorpha</taxon>
        <taxon>Ephydroidea</taxon>
        <taxon>Drosophilidae</taxon>
        <taxon>Drosophila</taxon>
        <taxon>Sophophora</taxon>
    </lineage>
</organism>
<evidence type="ECO:0000259" key="2">
    <source>
        <dbReference type="Pfam" id="PF01248"/>
    </source>
</evidence>
<dbReference type="SUPFAM" id="SSF55315">
    <property type="entry name" value="L30e-like"/>
    <property type="match status" value="1"/>
</dbReference>
<protein>
    <submittedName>
        <fullName evidence="4">Selenocysteine insertion sequence-binding protein 2 isoform X1</fullName>
    </submittedName>
</protein>
<dbReference type="GO" id="GO:0035368">
    <property type="term" value="F:selenocysteine insertion sequence binding"/>
    <property type="evidence" value="ECO:0007669"/>
    <property type="project" value="InterPro"/>
</dbReference>
<gene>
    <name evidence="4" type="primary">Sbp2</name>
</gene>
<accession>Q29FK4</accession>
<evidence type="ECO:0000256" key="1">
    <source>
        <dbReference type="SAM" id="MobiDB-lite"/>
    </source>
</evidence>
<dbReference type="Bgee" id="FBgn0080069">
    <property type="expression patterns" value="Expressed in female reproductive system and 2 other cell types or tissues"/>
</dbReference>
<dbReference type="InterPro" id="IPR040051">
    <property type="entry name" value="SECISBP2"/>
</dbReference>
<dbReference type="STRING" id="46245.Q29FK4"/>
<dbReference type="InParanoid" id="Q29FK4"/>
<dbReference type="Proteomes" id="UP000001819">
    <property type="component" value="Chromosome X"/>
</dbReference>
<accession>A0A6I8UEI1</accession>
<dbReference type="AlphaFoldDB" id="Q29FK4"/>
<dbReference type="eggNOG" id="ENOG502QUP4">
    <property type="taxonomic scope" value="Eukaryota"/>
</dbReference>
<keyword evidence="3" id="KW-1185">Reference proteome</keyword>
<dbReference type="HOGENOM" id="CLU_866748_0_0_1"/>
<evidence type="ECO:0000313" key="4">
    <source>
        <dbReference type="RefSeq" id="XP_001354192.3"/>
    </source>
</evidence>
<dbReference type="KEGG" id="dpo:4814135"/>
<proteinExistence type="predicted"/>
<dbReference type="GO" id="GO:1990904">
    <property type="term" value="C:ribonucleoprotein complex"/>
    <property type="evidence" value="ECO:0007669"/>
    <property type="project" value="TreeGrafter"/>
</dbReference>
<dbReference type="ExpressionAtlas" id="Q29FK4">
    <property type="expression patterns" value="baseline"/>
</dbReference>
<dbReference type="InterPro" id="IPR029064">
    <property type="entry name" value="Ribosomal_eL30-like_sf"/>
</dbReference>
<feature type="region of interest" description="Disordered" evidence="1">
    <location>
        <begin position="25"/>
        <end position="49"/>
    </location>
</feature>